<evidence type="ECO:0000256" key="2">
    <source>
        <dbReference type="ARBA" id="ARBA00004477"/>
    </source>
</evidence>
<dbReference type="FunCoup" id="A0A4V3SHZ3">
    <property type="interactions" value="542"/>
</dbReference>
<evidence type="ECO:0000313" key="11">
    <source>
        <dbReference type="EMBL" id="TGZ78044.1"/>
    </source>
</evidence>
<dbReference type="InterPro" id="IPR037185">
    <property type="entry name" value="EmrE-like"/>
</dbReference>
<comment type="subunit">
    <text evidence="4">Homooligomer.</text>
</comment>
<feature type="transmembrane region" description="Helical" evidence="9">
    <location>
        <begin position="186"/>
        <end position="205"/>
    </location>
</feature>
<dbReference type="Proteomes" id="UP000298138">
    <property type="component" value="Unassembled WGS sequence"/>
</dbReference>
<feature type="transmembrane region" description="Helical" evidence="9">
    <location>
        <begin position="316"/>
        <end position="333"/>
    </location>
</feature>
<dbReference type="GO" id="GO:0005789">
    <property type="term" value="C:endoplasmic reticulum membrane"/>
    <property type="evidence" value="ECO:0007669"/>
    <property type="project" value="UniProtKB-SubCell"/>
</dbReference>
<proteinExistence type="inferred from homology"/>
<evidence type="ECO:0000313" key="12">
    <source>
        <dbReference type="Proteomes" id="UP000298138"/>
    </source>
</evidence>
<organism evidence="11 12">
    <name type="scientific">Ascodesmis nigricans</name>
    <dbReference type="NCBI Taxonomy" id="341454"/>
    <lineage>
        <taxon>Eukaryota</taxon>
        <taxon>Fungi</taxon>
        <taxon>Dikarya</taxon>
        <taxon>Ascomycota</taxon>
        <taxon>Pezizomycotina</taxon>
        <taxon>Pezizomycetes</taxon>
        <taxon>Pezizales</taxon>
        <taxon>Ascodesmidaceae</taxon>
        <taxon>Ascodesmis</taxon>
    </lineage>
</organism>
<protein>
    <submittedName>
        <fullName evidence="11">TPT-domain-containing protein</fullName>
    </submittedName>
</protein>
<dbReference type="InterPro" id="IPR050186">
    <property type="entry name" value="TPT_transporter"/>
</dbReference>
<keyword evidence="12" id="KW-1185">Reference proteome</keyword>
<evidence type="ECO:0000256" key="7">
    <source>
        <dbReference type="ARBA" id="ARBA00023136"/>
    </source>
</evidence>
<dbReference type="AlphaFoldDB" id="A0A4V3SHZ3"/>
<dbReference type="SUPFAM" id="SSF103481">
    <property type="entry name" value="Multidrug resistance efflux transporter EmrE"/>
    <property type="match status" value="1"/>
</dbReference>
<keyword evidence="7 9" id="KW-0472">Membrane</keyword>
<feature type="transmembrane region" description="Helical" evidence="9">
    <location>
        <begin position="339"/>
        <end position="371"/>
    </location>
</feature>
<comment type="function">
    <text evidence="1">Involved in the import of GDP-mannose from the cytoplasm into the Golgi lumen.</text>
</comment>
<evidence type="ECO:0000259" key="10">
    <source>
        <dbReference type="Pfam" id="PF03151"/>
    </source>
</evidence>
<feature type="region of interest" description="Disordered" evidence="8">
    <location>
        <begin position="1"/>
        <end position="30"/>
    </location>
</feature>
<feature type="transmembrane region" description="Helical" evidence="9">
    <location>
        <begin position="96"/>
        <end position="120"/>
    </location>
</feature>
<comment type="subcellular location">
    <subcellularLocation>
        <location evidence="2">Endoplasmic reticulum membrane</location>
        <topology evidence="2">Multi-pass membrane protein</topology>
    </subcellularLocation>
</comment>
<feature type="domain" description="Sugar phosphate transporter" evidence="10">
    <location>
        <begin position="66"/>
        <end position="371"/>
    </location>
</feature>
<comment type="similarity">
    <text evidence="3">Belongs to the TPT transporter family. SLC35D subfamily.</text>
</comment>
<evidence type="ECO:0000256" key="4">
    <source>
        <dbReference type="ARBA" id="ARBA00011182"/>
    </source>
</evidence>
<dbReference type="InParanoid" id="A0A4V3SHZ3"/>
<dbReference type="EMBL" id="ML220146">
    <property type="protein sequence ID" value="TGZ78044.1"/>
    <property type="molecule type" value="Genomic_DNA"/>
</dbReference>
<evidence type="ECO:0000256" key="3">
    <source>
        <dbReference type="ARBA" id="ARBA00010425"/>
    </source>
</evidence>
<feature type="transmembrane region" description="Helical" evidence="9">
    <location>
        <begin position="140"/>
        <end position="165"/>
    </location>
</feature>
<evidence type="ECO:0000256" key="8">
    <source>
        <dbReference type="SAM" id="MobiDB-lite"/>
    </source>
</evidence>
<dbReference type="Pfam" id="PF03151">
    <property type="entry name" value="TPT"/>
    <property type="match status" value="1"/>
</dbReference>
<accession>A0A4V3SHZ3</accession>
<reference evidence="11 12" key="1">
    <citation type="submission" date="2019-04" db="EMBL/GenBank/DDBJ databases">
        <title>Comparative genomics and transcriptomics to analyze fruiting body development in filamentous ascomycetes.</title>
        <authorList>
            <consortium name="DOE Joint Genome Institute"/>
            <person name="Lutkenhaus R."/>
            <person name="Traeger S."/>
            <person name="Breuer J."/>
            <person name="Kuo A."/>
            <person name="Lipzen A."/>
            <person name="Pangilinan J."/>
            <person name="Dilworth D."/>
            <person name="Sandor L."/>
            <person name="Poggeler S."/>
            <person name="Barry K."/>
            <person name="Grigoriev I.V."/>
            <person name="Nowrousian M."/>
        </authorList>
    </citation>
    <scope>NUCLEOTIDE SEQUENCE [LARGE SCALE GENOMIC DNA]</scope>
    <source>
        <strain evidence="11 12">CBS 389.68</strain>
    </source>
</reference>
<feature type="transmembrane region" description="Helical" evidence="9">
    <location>
        <begin position="251"/>
        <end position="270"/>
    </location>
</feature>
<dbReference type="OrthoDB" id="1588579at2759"/>
<sequence>MSASLPHSVPGPSISSSSSSLSASLGNNGHVRRTSLGDAIRAGRRRAQSVSAHDVVDTLKAPVSWKLISMCLLWYLCSALSNTSSKSILNAFPRPVTLTLIQFLFVFLYCVLLFSLARHLPPAISSTLRPPSRATLLTTAPLGIFQVGGHITSSIATSLIAVSLVHTIKGMSPLFTVAAYRTLFGVQYSTATYISLIPLTIGVFLACSAEFRGHFFGIIMAFTGALIFVTQNIWSKKLFTQSSDPKKLDKMNLLIYSAGQAFIMTLPLWLYTEAGPLFQEYIATGGISLAAKSTLSGWGLIWEIVFNGTVHFMQNVLAFLLLAMVSPVTYSIASLVKRIFVIVMAIVWFGSPTTVGQAVGILLTFLGLYLYDRAGDSKRHHKRTLGAVTEENALDAAAAAARDPLLPVTEAWAKRRESFGEPGEAVEMAVRGDGEGRGLRVRSDTLGGGR</sequence>
<dbReference type="InterPro" id="IPR004853">
    <property type="entry name" value="Sugar_P_trans_dom"/>
</dbReference>
<dbReference type="PANTHER" id="PTHR11132">
    <property type="entry name" value="SOLUTE CARRIER FAMILY 35"/>
    <property type="match status" value="1"/>
</dbReference>
<evidence type="ECO:0000256" key="5">
    <source>
        <dbReference type="ARBA" id="ARBA00022692"/>
    </source>
</evidence>
<evidence type="ECO:0000256" key="9">
    <source>
        <dbReference type="SAM" id="Phobius"/>
    </source>
</evidence>
<evidence type="ECO:0000256" key="6">
    <source>
        <dbReference type="ARBA" id="ARBA00022989"/>
    </source>
</evidence>
<name>A0A4V3SHZ3_9PEZI</name>
<evidence type="ECO:0000256" key="1">
    <source>
        <dbReference type="ARBA" id="ARBA00003420"/>
    </source>
</evidence>
<dbReference type="STRING" id="341454.A0A4V3SHZ3"/>
<keyword evidence="5 9" id="KW-0812">Transmembrane</keyword>
<feature type="transmembrane region" description="Helical" evidence="9">
    <location>
        <begin position="211"/>
        <end position="230"/>
    </location>
</feature>
<feature type="transmembrane region" description="Helical" evidence="9">
    <location>
        <begin position="282"/>
        <end position="304"/>
    </location>
</feature>
<keyword evidence="6 9" id="KW-1133">Transmembrane helix</keyword>
<gene>
    <name evidence="11" type="ORF">EX30DRAFT_359942</name>
</gene>
<feature type="compositionally biased region" description="Low complexity" evidence="8">
    <location>
        <begin position="13"/>
        <end position="25"/>
    </location>
</feature>